<feature type="transmembrane region" description="Helical" evidence="2">
    <location>
        <begin position="6"/>
        <end position="27"/>
    </location>
</feature>
<evidence type="ECO:0000256" key="1">
    <source>
        <dbReference type="SAM" id="MobiDB-lite"/>
    </source>
</evidence>
<dbReference type="AlphaFoldDB" id="A0A0G1AFE0"/>
<dbReference type="STRING" id="1619142.UV26_C0016G0007"/>
<feature type="compositionally biased region" description="Basic and acidic residues" evidence="1">
    <location>
        <begin position="51"/>
        <end position="62"/>
    </location>
</feature>
<dbReference type="PROSITE" id="PS51257">
    <property type="entry name" value="PROKAR_LIPOPROTEIN"/>
    <property type="match status" value="1"/>
</dbReference>
<accession>A0A0G1AFE0</accession>
<keyword evidence="2" id="KW-0472">Membrane</keyword>
<dbReference type="Proteomes" id="UP000034678">
    <property type="component" value="Unassembled WGS sequence"/>
</dbReference>
<feature type="region of interest" description="Disordered" evidence="1">
    <location>
        <begin position="51"/>
        <end position="75"/>
    </location>
</feature>
<evidence type="ECO:0000256" key="2">
    <source>
        <dbReference type="SAM" id="Phobius"/>
    </source>
</evidence>
<sequence>MYSEKTQNSIMAFVIVLAFLACSYYVIKTFISPEPRYETVTIFSADTPTKEEWDNAKQKQEQLDSQEYSPDWYGP</sequence>
<reference evidence="3 4" key="1">
    <citation type="journal article" date="2015" name="Nature">
        <title>rRNA introns, odd ribosomes, and small enigmatic genomes across a large radiation of phyla.</title>
        <authorList>
            <person name="Brown C.T."/>
            <person name="Hug L.A."/>
            <person name="Thomas B.C."/>
            <person name="Sharon I."/>
            <person name="Castelle C.J."/>
            <person name="Singh A."/>
            <person name="Wilkins M.J."/>
            <person name="Williams K.H."/>
            <person name="Banfield J.F."/>
        </authorList>
    </citation>
    <scope>NUCLEOTIDE SEQUENCE [LARGE SCALE GENOMIC DNA]</scope>
</reference>
<gene>
    <name evidence="3" type="ORF">UV26_C0016G0007</name>
</gene>
<proteinExistence type="predicted"/>
<protein>
    <submittedName>
        <fullName evidence="3">Uncharacterized protein</fullName>
    </submittedName>
</protein>
<comment type="caution">
    <text evidence="3">The sequence shown here is derived from an EMBL/GenBank/DDBJ whole genome shotgun (WGS) entry which is preliminary data.</text>
</comment>
<name>A0A0G1AFE0_UNCKA</name>
<evidence type="ECO:0000313" key="4">
    <source>
        <dbReference type="Proteomes" id="UP000034678"/>
    </source>
</evidence>
<organism evidence="3 4">
    <name type="scientific">candidate division WWE3 bacterium GW2011_GWF2_42_42</name>
    <dbReference type="NCBI Taxonomy" id="1619142"/>
    <lineage>
        <taxon>Bacteria</taxon>
        <taxon>Katanobacteria</taxon>
    </lineage>
</organism>
<keyword evidence="2" id="KW-0812">Transmembrane</keyword>
<keyword evidence="2" id="KW-1133">Transmembrane helix</keyword>
<dbReference type="EMBL" id="LCDU01000016">
    <property type="protein sequence ID" value="KKS59752.1"/>
    <property type="molecule type" value="Genomic_DNA"/>
</dbReference>
<evidence type="ECO:0000313" key="3">
    <source>
        <dbReference type="EMBL" id="KKS59752.1"/>
    </source>
</evidence>